<dbReference type="Gene3D" id="2.60.40.200">
    <property type="entry name" value="Superoxide dismutase, copper/zinc binding domain"/>
    <property type="match status" value="1"/>
</dbReference>
<dbReference type="SUPFAM" id="SSF49329">
    <property type="entry name" value="Cu,Zn superoxide dismutase-like"/>
    <property type="match status" value="1"/>
</dbReference>
<dbReference type="EMBL" id="LAQL01000003">
    <property type="protein sequence ID" value="KLN61961.1"/>
    <property type="molecule type" value="Genomic_DNA"/>
</dbReference>
<feature type="domain" description="Superoxide dismutase copper/zinc binding" evidence="2">
    <location>
        <begin position="27"/>
        <end position="154"/>
    </location>
</feature>
<dbReference type="STRING" id="1489064.WH96_05630"/>
<reference evidence="3 4" key="1">
    <citation type="submission" date="2015-03" db="EMBL/GenBank/DDBJ databases">
        <title>Genome Sequence of Kiloniella spongiae MEBiC09566, isolated from a marine sponge.</title>
        <authorList>
            <person name="Shao Z."/>
            <person name="Wang L."/>
            <person name="Li X."/>
        </authorList>
    </citation>
    <scope>NUCLEOTIDE SEQUENCE [LARGE SCALE GENOMIC DNA]</scope>
    <source>
        <strain evidence="3 4">MEBiC09566</strain>
    </source>
</reference>
<organism evidence="3 4">
    <name type="scientific">Kiloniella spongiae</name>
    <dbReference type="NCBI Taxonomy" id="1489064"/>
    <lineage>
        <taxon>Bacteria</taxon>
        <taxon>Pseudomonadati</taxon>
        <taxon>Pseudomonadota</taxon>
        <taxon>Alphaproteobacteria</taxon>
        <taxon>Rhodospirillales</taxon>
        <taxon>Kiloniellaceae</taxon>
        <taxon>Kiloniella</taxon>
    </lineage>
</organism>
<proteinExistence type="inferred from homology"/>
<dbReference type="InterPro" id="IPR036423">
    <property type="entry name" value="SOD-like_Cu/Zn_dom_sf"/>
</dbReference>
<evidence type="ECO:0000259" key="2">
    <source>
        <dbReference type="Pfam" id="PF00080"/>
    </source>
</evidence>
<dbReference type="Pfam" id="PF00080">
    <property type="entry name" value="Sod_Cu"/>
    <property type="match status" value="1"/>
</dbReference>
<dbReference type="PANTHER" id="PTHR10003">
    <property type="entry name" value="SUPEROXIDE DISMUTASE CU-ZN -RELATED"/>
    <property type="match status" value="1"/>
</dbReference>
<dbReference type="CDD" id="cd00305">
    <property type="entry name" value="Cu-Zn_Superoxide_Dismutase"/>
    <property type="match status" value="1"/>
</dbReference>
<dbReference type="Proteomes" id="UP000035444">
    <property type="component" value="Unassembled WGS sequence"/>
</dbReference>
<dbReference type="GO" id="GO:0006801">
    <property type="term" value="P:superoxide metabolic process"/>
    <property type="evidence" value="ECO:0007669"/>
    <property type="project" value="InterPro"/>
</dbReference>
<dbReference type="InterPro" id="IPR001424">
    <property type="entry name" value="SOD_Cu_Zn_dom"/>
</dbReference>
<dbReference type="AlphaFoldDB" id="A0A0H2MII7"/>
<keyword evidence="4" id="KW-1185">Reference proteome</keyword>
<evidence type="ECO:0000256" key="1">
    <source>
        <dbReference type="ARBA" id="ARBA00010457"/>
    </source>
</evidence>
<evidence type="ECO:0000313" key="3">
    <source>
        <dbReference type="EMBL" id="KLN61961.1"/>
    </source>
</evidence>
<sequence>MSIPPSYGNETITATAKLNTADGKGAGSVRLVELHDRVLLQVDIKGITPGTHGFHIHETASCSDNFKAAGGHFNPFDKGHGFAGNGSHAGDLSNIIADTNGIVKTDVFAQAVTLKEGLINSLMDNDGSAIVVHEKADTYGDAAGAGSRVACGIIKKVS</sequence>
<dbReference type="GO" id="GO:0005507">
    <property type="term" value="F:copper ion binding"/>
    <property type="evidence" value="ECO:0007669"/>
    <property type="project" value="InterPro"/>
</dbReference>
<gene>
    <name evidence="3" type="ORF">WH96_05630</name>
</gene>
<dbReference type="PRINTS" id="PR00068">
    <property type="entry name" value="CUZNDISMTASE"/>
</dbReference>
<dbReference type="InterPro" id="IPR024134">
    <property type="entry name" value="SOD_Cu/Zn_/chaperone"/>
</dbReference>
<comment type="caution">
    <text evidence="3">The sequence shown here is derived from an EMBL/GenBank/DDBJ whole genome shotgun (WGS) entry which is preliminary data.</text>
</comment>
<comment type="similarity">
    <text evidence="1">Belongs to the Cu-Zn superoxide dismutase family.</text>
</comment>
<accession>A0A0H2MII7</accession>
<evidence type="ECO:0000313" key="4">
    <source>
        <dbReference type="Proteomes" id="UP000035444"/>
    </source>
</evidence>
<protein>
    <recommendedName>
        <fullName evidence="2">Superoxide dismutase copper/zinc binding domain-containing protein</fullName>
    </recommendedName>
</protein>
<name>A0A0H2MII7_9PROT</name>